<feature type="transmembrane region" description="Helical" evidence="1">
    <location>
        <begin position="72"/>
        <end position="89"/>
    </location>
</feature>
<dbReference type="AlphaFoldDB" id="A0A3L9YDR7"/>
<dbReference type="RefSeq" id="WP_121908918.1">
    <property type="nucleotide sequence ID" value="NZ_REFC01000018.1"/>
</dbReference>
<protein>
    <submittedName>
        <fullName evidence="2">Uncharacterized protein</fullName>
    </submittedName>
</protein>
<dbReference type="Proteomes" id="UP000271339">
    <property type="component" value="Unassembled WGS sequence"/>
</dbReference>
<dbReference type="EMBL" id="REFC01000018">
    <property type="protein sequence ID" value="RMA56285.1"/>
    <property type="molecule type" value="Genomic_DNA"/>
</dbReference>
<keyword evidence="1" id="KW-1133">Transmembrane helix</keyword>
<reference evidence="2 3" key="1">
    <citation type="submission" date="2018-10" db="EMBL/GenBank/DDBJ databases">
        <title>Genomic Encyclopedia of Archaeal and Bacterial Type Strains, Phase II (KMG-II): from individual species to whole genera.</title>
        <authorList>
            <person name="Goeker M."/>
        </authorList>
    </citation>
    <scope>NUCLEOTIDE SEQUENCE [LARGE SCALE GENOMIC DNA]</scope>
    <source>
        <strain evidence="2 3">DSM 23424</strain>
    </source>
</reference>
<feature type="transmembrane region" description="Helical" evidence="1">
    <location>
        <begin position="132"/>
        <end position="150"/>
    </location>
</feature>
<name>A0A3L9YDR7_9FLAO</name>
<dbReference type="OrthoDB" id="680984at2"/>
<gene>
    <name evidence="2" type="ORF">BXY75_3406</name>
</gene>
<sequence>MSPLQAARCARRHKRYTNPLPASEKKLKFIEKLINNPRKVFLFDAIGAFISSVLLFGVLGQLEKYFGMPRSVVYNLAGVAVCLFAYSVCCHRFVKTKWKPLLGVIIVSNSIYFLISLGQVIKHSEKLTELGWIYFISELIIIATLVNIEIRTYLNQTNI</sequence>
<organism evidence="2 3">
    <name type="scientific">Ulvibacter antarcticus</name>
    <dbReference type="NCBI Taxonomy" id="442714"/>
    <lineage>
        <taxon>Bacteria</taxon>
        <taxon>Pseudomonadati</taxon>
        <taxon>Bacteroidota</taxon>
        <taxon>Flavobacteriia</taxon>
        <taxon>Flavobacteriales</taxon>
        <taxon>Flavobacteriaceae</taxon>
        <taxon>Ulvibacter</taxon>
    </lineage>
</organism>
<accession>A0A3L9YDR7</accession>
<keyword evidence="3" id="KW-1185">Reference proteome</keyword>
<evidence type="ECO:0000313" key="2">
    <source>
        <dbReference type="EMBL" id="RMA56285.1"/>
    </source>
</evidence>
<feature type="transmembrane region" description="Helical" evidence="1">
    <location>
        <begin position="40"/>
        <end position="60"/>
    </location>
</feature>
<evidence type="ECO:0000313" key="3">
    <source>
        <dbReference type="Proteomes" id="UP000271339"/>
    </source>
</evidence>
<feature type="transmembrane region" description="Helical" evidence="1">
    <location>
        <begin position="101"/>
        <end position="120"/>
    </location>
</feature>
<keyword evidence="1" id="KW-0472">Membrane</keyword>
<keyword evidence="1" id="KW-0812">Transmembrane</keyword>
<evidence type="ECO:0000256" key="1">
    <source>
        <dbReference type="SAM" id="Phobius"/>
    </source>
</evidence>
<comment type="caution">
    <text evidence="2">The sequence shown here is derived from an EMBL/GenBank/DDBJ whole genome shotgun (WGS) entry which is preliminary data.</text>
</comment>
<proteinExistence type="predicted"/>